<comment type="caution">
    <text evidence="1">The sequence shown here is derived from an EMBL/GenBank/DDBJ whole genome shotgun (WGS) entry which is preliminary data.</text>
</comment>
<protein>
    <submittedName>
        <fullName evidence="1">CHY-type/CTCHY-type/RING-type Zinc finger protein</fullName>
    </submittedName>
</protein>
<gene>
    <name evidence="1" type="ORF">STAS_00152</name>
</gene>
<accession>A0A5A7NWG5</accession>
<proteinExistence type="predicted"/>
<dbReference type="GO" id="GO:0016567">
    <property type="term" value="P:protein ubiquitination"/>
    <property type="evidence" value="ECO:0007669"/>
    <property type="project" value="TreeGrafter"/>
</dbReference>
<name>A0A5A7NWG5_STRAF</name>
<dbReference type="Proteomes" id="UP000325081">
    <property type="component" value="Unassembled WGS sequence"/>
</dbReference>
<reference evidence="2" key="1">
    <citation type="journal article" date="2019" name="Curr. Biol.">
        <title>Genome Sequence of Striga asiatica Provides Insight into the Evolution of Plant Parasitism.</title>
        <authorList>
            <person name="Yoshida S."/>
            <person name="Kim S."/>
            <person name="Wafula E.K."/>
            <person name="Tanskanen J."/>
            <person name="Kim Y.M."/>
            <person name="Honaas L."/>
            <person name="Yang Z."/>
            <person name="Spallek T."/>
            <person name="Conn C.E."/>
            <person name="Ichihashi Y."/>
            <person name="Cheong K."/>
            <person name="Cui S."/>
            <person name="Der J.P."/>
            <person name="Gundlach H."/>
            <person name="Jiao Y."/>
            <person name="Hori C."/>
            <person name="Ishida J.K."/>
            <person name="Kasahara H."/>
            <person name="Kiba T."/>
            <person name="Kim M.S."/>
            <person name="Koo N."/>
            <person name="Laohavisit A."/>
            <person name="Lee Y.H."/>
            <person name="Lumba S."/>
            <person name="McCourt P."/>
            <person name="Mortimer J.C."/>
            <person name="Mutuku J.M."/>
            <person name="Nomura T."/>
            <person name="Sasaki-Sekimoto Y."/>
            <person name="Seto Y."/>
            <person name="Wang Y."/>
            <person name="Wakatake T."/>
            <person name="Sakakibara H."/>
            <person name="Demura T."/>
            <person name="Yamaguchi S."/>
            <person name="Yoneyama K."/>
            <person name="Manabe R.I."/>
            <person name="Nelson D.C."/>
            <person name="Schulman A.H."/>
            <person name="Timko M.P."/>
            <person name="dePamphilis C.W."/>
            <person name="Choi D."/>
            <person name="Shirasu K."/>
        </authorList>
    </citation>
    <scope>NUCLEOTIDE SEQUENCE [LARGE SCALE GENOMIC DNA]</scope>
    <source>
        <strain evidence="2">cv. UVA1</strain>
    </source>
</reference>
<evidence type="ECO:0000313" key="1">
    <source>
        <dbReference type="EMBL" id="GER24607.1"/>
    </source>
</evidence>
<dbReference type="EMBL" id="BKCP01000001">
    <property type="protein sequence ID" value="GER24607.1"/>
    <property type="molecule type" value="Genomic_DNA"/>
</dbReference>
<dbReference type="PANTHER" id="PTHR21319:SF20">
    <property type="entry name" value="E3 UBIQUITIN-PROTEIN LIGASE MIEL1"/>
    <property type="match status" value="1"/>
</dbReference>
<organism evidence="1 2">
    <name type="scientific">Striga asiatica</name>
    <name type="common">Asiatic witchweed</name>
    <name type="synonym">Buchnera asiatica</name>
    <dbReference type="NCBI Taxonomy" id="4170"/>
    <lineage>
        <taxon>Eukaryota</taxon>
        <taxon>Viridiplantae</taxon>
        <taxon>Streptophyta</taxon>
        <taxon>Embryophyta</taxon>
        <taxon>Tracheophyta</taxon>
        <taxon>Spermatophyta</taxon>
        <taxon>Magnoliopsida</taxon>
        <taxon>eudicotyledons</taxon>
        <taxon>Gunneridae</taxon>
        <taxon>Pentapetalae</taxon>
        <taxon>asterids</taxon>
        <taxon>lamiids</taxon>
        <taxon>Lamiales</taxon>
        <taxon>Orobanchaceae</taxon>
        <taxon>Buchnereae</taxon>
        <taxon>Striga</taxon>
    </lineage>
</organism>
<dbReference type="GO" id="GO:0006511">
    <property type="term" value="P:ubiquitin-dependent protein catabolic process"/>
    <property type="evidence" value="ECO:0007669"/>
    <property type="project" value="TreeGrafter"/>
</dbReference>
<dbReference type="GO" id="GO:0061630">
    <property type="term" value="F:ubiquitin protein ligase activity"/>
    <property type="evidence" value="ECO:0007669"/>
    <property type="project" value="TreeGrafter"/>
</dbReference>
<dbReference type="PANTHER" id="PTHR21319">
    <property type="entry name" value="RING FINGER AND CHY ZINC FINGER DOMAIN-CONTAINING PROTEIN 1"/>
    <property type="match status" value="1"/>
</dbReference>
<evidence type="ECO:0000313" key="2">
    <source>
        <dbReference type="Proteomes" id="UP000325081"/>
    </source>
</evidence>
<dbReference type="AlphaFoldDB" id="A0A5A7NWG5"/>
<sequence length="132" mass="15089">MARFFALGLEVGRTSSTARNVICKSSVSILLYGIDTAFGNHTSSCYSVSLRNKHLCVETSMKHHCPICYEVSPFAYFHFIHPFLKILLLDVQTLCIFLIYSICFDSLKYTTVVKCGHTMHCECCYELIKREK</sequence>
<dbReference type="OrthoDB" id="411372at2759"/>
<keyword evidence="2" id="KW-1185">Reference proteome</keyword>
<dbReference type="GO" id="GO:0005634">
    <property type="term" value="C:nucleus"/>
    <property type="evidence" value="ECO:0007669"/>
    <property type="project" value="TreeGrafter"/>
</dbReference>